<dbReference type="EMBL" id="BEXT01000001">
    <property type="protein sequence ID" value="GBC61825.1"/>
    <property type="molecule type" value="Genomic_DNA"/>
</dbReference>
<dbReference type="Pfam" id="PF12146">
    <property type="entry name" value="Hydrolase_4"/>
    <property type="match status" value="1"/>
</dbReference>
<reference evidence="4" key="1">
    <citation type="submission" date="2017-11" db="EMBL/GenBank/DDBJ databases">
        <authorList>
            <person name="Watanabe M."/>
            <person name="Kojima H."/>
        </authorList>
    </citation>
    <scope>NUCLEOTIDE SEQUENCE [LARGE SCALE GENOMIC DNA]</scope>
    <source>
        <strain evidence="4">Tokyo 01</strain>
    </source>
</reference>
<feature type="compositionally biased region" description="Polar residues" evidence="1">
    <location>
        <begin position="225"/>
        <end position="236"/>
    </location>
</feature>
<protein>
    <submittedName>
        <fullName evidence="3">Esterase</fullName>
    </submittedName>
</protein>
<dbReference type="PANTHER" id="PTHR43358:SF4">
    <property type="entry name" value="ALPHA_BETA HYDROLASE FOLD-1 DOMAIN-CONTAINING PROTEIN"/>
    <property type="match status" value="1"/>
</dbReference>
<feature type="region of interest" description="Disordered" evidence="1">
    <location>
        <begin position="225"/>
        <end position="252"/>
    </location>
</feature>
<accession>A0A401FXY1</accession>
<dbReference type="Gene3D" id="3.40.50.1820">
    <property type="entry name" value="alpha/beta hydrolase"/>
    <property type="match status" value="1"/>
</dbReference>
<comment type="caution">
    <text evidence="3">The sequence shown here is derived from an EMBL/GenBank/DDBJ whole genome shotgun (WGS) entry which is preliminary data.</text>
</comment>
<reference evidence="4" key="2">
    <citation type="submission" date="2019-01" db="EMBL/GenBank/DDBJ databases">
        <title>Genome sequence of Desulfonema ishimotonii strain Tokyo 01.</title>
        <authorList>
            <person name="Fukui M."/>
        </authorList>
    </citation>
    <scope>NUCLEOTIDE SEQUENCE [LARGE SCALE GENOMIC DNA]</scope>
    <source>
        <strain evidence="4">Tokyo 01</strain>
    </source>
</reference>
<evidence type="ECO:0000256" key="1">
    <source>
        <dbReference type="SAM" id="MobiDB-lite"/>
    </source>
</evidence>
<dbReference type="AlphaFoldDB" id="A0A401FXY1"/>
<evidence type="ECO:0000313" key="3">
    <source>
        <dbReference type="EMBL" id="GBC61825.1"/>
    </source>
</evidence>
<dbReference type="RefSeq" id="WP_166405091.1">
    <property type="nucleotide sequence ID" value="NZ_BEXT01000001.1"/>
</dbReference>
<keyword evidence="4" id="KW-1185">Reference proteome</keyword>
<dbReference type="Proteomes" id="UP000288096">
    <property type="component" value="Unassembled WGS sequence"/>
</dbReference>
<evidence type="ECO:0000313" key="4">
    <source>
        <dbReference type="Proteomes" id="UP000288096"/>
    </source>
</evidence>
<proteinExistence type="predicted"/>
<dbReference type="PANTHER" id="PTHR43358">
    <property type="entry name" value="ALPHA/BETA-HYDROLASE"/>
    <property type="match status" value="1"/>
</dbReference>
<name>A0A401FXY1_9BACT</name>
<dbReference type="SUPFAM" id="SSF53474">
    <property type="entry name" value="alpha/beta-Hydrolases"/>
    <property type="match status" value="1"/>
</dbReference>
<gene>
    <name evidence="3" type="ORF">DENIS_2787</name>
</gene>
<feature type="domain" description="Serine aminopeptidase S33" evidence="2">
    <location>
        <begin position="70"/>
        <end position="156"/>
    </location>
</feature>
<sequence length="280" mass="30382">MKRIFSILVILALLVAGTIAGTAYVVGNLLTSPAPGNAGLPPRDLKAEPVELVHPSGKRISGWLIRGSGKRGVVVLMHCLRADRRAMLNRARFLNSHGYSALLFDFQAHGESGGDRITFGYREAEDAHAAVAFARRQFPSQPVAVIGHSLGGAACLLGDSPVRADAMLLEAVYPDIQTATAHRLELYLGRLGKIFTWPLMALMPYVLGVSPDELRPVEKIGKVRYSSSAERTTGAQPSRKPGASFRRRRTPKRCGLCPMPGMRIFTGSSEKNMKNGFSVF</sequence>
<evidence type="ECO:0000259" key="2">
    <source>
        <dbReference type="Pfam" id="PF12146"/>
    </source>
</evidence>
<dbReference type="InterPro" id="IPR052920">
    <property type="entry name" value="DNA-binding_regulatory"/>
</dbReference>
<organism evidence="3 4">
    <name type="scientific">Desulfonema ishimotonii</name>
    <dbReference type="NCBI Taxonomy" id="45657"/>
    <lineage>
        <taxon>Bacteria</taxon>
        <taxon>Pseudomonadati</taxon>
        <taxon>Thermodesulfobacteriota</taxon>
        <taxon>Desulfobacteria</taxon>
        <taxon>Desulfobacterales</taxon>
        <taxon>Desulfococcaceae</taxon>
        <taxon>Desulfonema</taxon>
    </lineage>
</organism>
<dbReference type="InterPro" id="IPR029058">
    <property type="entry name" value="AB_hydrolase_fold"/>
</dbReference>
<dbReference type="InterPro" id="IPR022742">
    <property type="entry name" value="Hydrolase_4"/>
</dbReference>